<evidence type="ECO:0000313" key="3">
    <source>
        <dbReference type="Proteomes" id="UP000554482"/>
    </source>
</evidence>
<dbReference type="PANTHER" id="PTHR33431">
    <property type="entry name" value="ENABLED-LIKE PROTEIN (DUF1635)"/>
    <property type="match status" value="1"/>
</dbReference>
<evidence type="ECO:0000256" key="1">
    <source>
        <dbReference type="SAM" id="Coils"/>
    </source>
</evidence>
<gene>
    <name evidence="2" type="ORF">FRX31_017480</name>
</gene>
<comment type="caution">
    <text evidence="2">The sequence shown here is derived from an EMBL/GenBank/DDBJ whole genome shotgun (WGS) entry which is preliminary data.</text>
</comment>
<evidence type="ECO:0000313" key="2">
    <source>
        <dbReference type="EMBL" id="KAF5192929.1"/>
    </source>
</evidence>
<proteinExistence type="predicted"/>
<dbReference type="OrthoDB" id="778241at2759"/>
<dbReference type="PANTHER" id="PTHR33431:SF12">
    <property type="entry name" value="HIGH MOBILITY GROUP BOX PROTEIN, PUTATIVE (DUF1635)-RELATED"/>
    <property type="match status" value="1"/>
</dbReference>
<protein>
    <submittedName>
        <fullName evidence="2">Putative TOX high mobility group box protein</fullName>
    </submittedName>
</protein>
<accession>A0A7J6W6B0</accession>
<organism evidence="2 3">
    <name type="scientific">Thalictrum thalictroides</name>
    <name type="common">Rue-anemone</name>
    <name type="synonym">Anemone thalictroides</name>
    <dbReference type="NCBI Taxonomy" id="46969"/>
    <lineage>
        <taxon>Eukaryota</taxon>
        <taxon>Viridiplantae</taxon>
        <taxon>Streptophyta</taxon>
        <taxon>Embryophyta</taxon>
        <taxon>Tracheophyta</taxon>
        <taxon>Spermatophyta</taxon>
        <taxon>Magnoliopsida</taxon>
        <taxon>Ranunculales</taxon>
        <taxon>Ranunculaceae</taxon>
        <taxon>Thalictroideae</taxon>
        <taxon>Thalictrum</taxon>
    </lineage>
</organism>
<reference evidence="2 3" key="1">
    <citation type="submission" date="2020-06" db="EMBL/GenBank/DDBJ databases">
        <title>Transcriptomic and genomic resources for Thalictrum thalictroides and T. hernandezii: Facilitating candidate gene discovery in an emerging model plant lineage.</title>
        <authorList>
            <person name="Arias T."/>
            <person name="Riano-Pachon D.M."/>
            <person name="Di Stilio V.S."/>
        </authorList>
    </citation>
    <scope>NUCLEOTIDE SEQUENCE [LARGE SCALE GENOMIC DNA]</scope>
    <source>
        <strain evidence="3">cv. WT478/WT964</strain>
        <tissue evidence="2">Leaves</tissue>
    </source>
</reference>
<feature type="coiled-coil region" evidence="1">
    <location>
        <begin position="13"/>
        <end position="72"/>
    </location>
</feature>
<dbReference type="AlphaFoldDB" id="A0A7J6W6B0"/>
<dbReference type="InterPro" id="IPR012862">
    <property type="entry name" value="DUF1635"/>
</dbReference>
<name>A0A7J6W6B0_THATH</name>
<dbReference type="Pfam" id="PF07795">
    <property type="entry name" value="DUF1635"/>
    <property type="match status" value="1"/>
</dbReference>
<sequence length="316" mass="35272">MEALDCIWGYQEIEELKNMLLQTRIELETARVEAKEDMRRNEENVKQLLYFLKIACQERNEARHERDQLQRLLNKLMPVSPTEMYPVVPSLQVESPICTLLGNSSMTISDSISESYNPQSYGSSPVDSLLDMVSSPDLPNINMADSSNLVVPSHTFIPEYNCPNTVSILSPVLPEIDHASAVIDNLVKGKQLPQKGKLLQTVMEAGPLLKTLLVSGSLPQWRNPPPLHPFQVPPFSIKGSDPERTNLRPVANLTQPGHNTWNSSISEISYGSSQMYSTSTLTGYGTCLNKRTVSTSGVSRDFLQNQLISGKRQRCQ</sequence>
<dbReference type="Proteomes" id="UP000554482">
    <property type="component" value="Unassembled WGS sequence"/>
</dbReference>
<dbReference type="EMBL" id="JABWDY010020726">
    <property type="protein sequence ID" value="KAF5192929.1"/>
    <property type="molecule type" value="Genomic_DNA"/>
</dbReference>
<keyword evidence="3" id="KW-1185">Reference proteome</keyword>
<keyword evidence="1" id="KW-0175">Coiled coil</keyword>